<dbReference type="GO" id="GO:0047769">
    <property type="term" value="F:arogenate dehydratase activity"/>
    <property type="evidence" value="ECO:0007669"/>
    <property type="project" value="UniProtKB-EC"/>
</dbReference>
<dbReference type="EC" id="4.2.1.91" evidence="3"/>
<dbReference type="PANTHER" id="PTHR35936:SF19">
    <property type="entry name" value="AMINO-ACID-BINDING PROTEIN YXEM-RELATED"/>
    <property type="match status" value="1"/>
</dbReference>
<keyword evidence="3" id="KW-0456">Lyase</keyword>
<evidence type="ECO:0000259" key="2">
    <source>
        <dbReference type="SMART" id="SM00062"/>
    </source>
</evidence>
<dbReference type="SUPFAM" id="SSF53850">
    <property type="entry name" value="Periplasmic binding protein-like II"/>
    <property type="match status" value="1"/>
</dbReference>
<sequence>MAKIETWRRLAARVAATLAAGLAFTALTAAAAEPSSTSSTLSRVEKSGVLRVCTTGDYRPFTDLQPDGSYVGIDIDQAHLLAKALGVKVDFVKTTWPTLMQDFIAGKCDIAMGGISVTLARQKVAAFSTHYMVDGKTPIARCADADKYQTLQQIDQPDVRVIVNPGGTNFQFAKDHLQHAEVIVYPDNTTIFQQLVDGKADVMVTDGTETLLQHKLHPQLCPVNPNHPLTYGEKAYLIPGNDLPFQDFVDQWLNLEIRSGEFKTVVNKWLG</sequence>
<dbReference type="AlphaFoldDB" id="E6PMM0"/>
<dbReference type="SMART" id="SM00062">
    <property type="entry name" value="PBPb"/>
    <property type="match status" value="1"/>
</dbReference>
<dbReference type="EMBL" id="CABM01000021">
    <property type="protein sequence ID" value="CBH96172.1"/>
    <property type="molecule type" value="Genomic_DNA"/>
</dbReference>
<gene>
    <name evidence="3" type="primary">pheC</name>
    <name evidence="3" type="ORF">CARN2_1162</name>
</gene>
<organism evidence="3">
    <name type="scientific">mine drainage metagenome</name>
    <dbReference type="NCBI Taxonomy" id="410659"/>
    <lineage>
        <taxon>unclassified sequences</taxon>
        <taxon>metagenomes</taxon>
        <taxon>ecological metagenomes</taxon>
    </lineage>
</organism>
<reference evidence="3" key="1">
    <citation type="submission" date="2009-10" db="EMBL/GenBank/DDBJ databases">
        <title>Diversity of trophic interactions inside an arsenic-rich microbial ecosystem.</title>
        <authorList>
            <person name="Bertin P.N."/>
            <person name="Heinrich-Salmeron A."/>
            <person name="Pelletier E."/>
            <person name="Goulhen-Chollet F."/>
            <person name="Arsene-Ploetze F."/>
            <person name="Gallien S."/>
            <person name="Calteau A."/>
            <person name="Vallenet D."/>
            <person name="Casiot C."/>
            <person name="Chane-Woon-Ming B."/>
            <person name="Giloteaux L."/>
            <person name="Barakat M."/>
            <person name="Bonnefoy V."/>
            <person name="Bruneel O."/>
            <person name="Chandler M."/>
            <person name="Cleiss J."/>
            <person name="Duran R."/>
            <person name="Elbaz-Poulichet F."/>
            <person name="Fonknechten N."/>
            <person name="Lauga B."/>
            <person name="Mornico D."/>
            <person name="Ortet P."/>
            <person name="Schaeffer C."/>
            <person name="Siguier P."/>
            <person name="Alexander Thil Smith A."/>
            <person name="Van Dorsselaer A."/>
            <person name="Weissenbach J."/>
            <person name="Medigue C."/>
            <person name="Le Paslier D."/>
        </authorList>
    </citation>
    <scope>NUCLEOTIDE SEQUENCE</scope>
</reference>
<proteinExistence type="predicted"/>
<dbReference type="Gene3D" id="3.40.190.10">
    <property type="entry name" value="Periplasmic binding protein-like II"/>
    <property type="match status" value="2"/>
</dbReference>
<evidence type="ECO:0000313" key="3">
    <source>
        <dbReference type="EMBL" id="CBH96172.1"/>
    </source>
</evidence>
<accession>E6PMM0</accession>
<protein>
    <submittedName>
        <fullName evidence="3">Cyclohexadienyl dehydratase</fullName>
        <ecNumber evidence="3">4.2.1.51</ecNumber>
        <ecNumber evidence="3">4.2.1.91</ecNumber>
    </submittedName>
</protein>
<dbReference type="PANTHER" id="PTHR35936">
    <property type="entry name" value="MEMBRANE-BOUND LYTIC MUREIN TRANSGLYCOSYLASE F"/>
    <property type="match status" value="1"/>
</dbReference>
<keyword evidence="1" id="KW-0732">Signal</keyword>
<dbReference type="Pfam" id="PF00497">
    <property type="entry name" value="SBP_bac_3"/>
    <property type="match status" value="1"/>
</dbReference>
<evidence type="ECO:0000256" key="1">
    <source>
        <dbReference type="ARBA" id="ARBA00022729"/>
    </source>
</evidence>
<name>E6PMM0_9ZZZZ</name>
<feature type="domain" description="Solute-binding protein family 3/N-terminal" evidence="2">
    <location>
        <begin position="49"/>
        <end position="271"/>
    </location>
</feature>
<dbReference type="EC" id="4.2.1.51" evidence="3"/>
<comment type="caution">
    <text evidence="3">The sequence shown here is derived from an EMBL/GenBank/DDBJ whole genome shotgun (WGS) entry which is preliminary data.</text>
</comment>
<dbReference type="InterPro" id="IPR001638">
    <property type="entry name" value="Solute-binding_3/MltF_N"/>
</dbReference>
<dbReference type="GO" id="GO:0004664">
    <property type="term" value="F:prephenate dehydratase activity"/>
    <property type="evidence" value="ECO:0007669"/>
    <property type="project" value="UniProtKB-EC"/>
</dbReference>